<dbReference type="InterPro" id="IPR003594">
    <property type="entry name" value="HATPase_dom"/>
</dbReference>
<dbReference type="PROSITE" id="PS50109">
    <property type="entry name" value="HIS_KIN"/>
    <property type="match status" value="1"/>
</dbReference>
<keyword evidence="4" id="KW-0808">Transferase</keyword>
<dbReference type="Gene3D" id="3.30.450.20">
    <property type="entry name" value="PAS domain"/>
    <property type="match status" value="2"/>
</dbReference>
<dbReference type="Pfam" id="PF02518">
    <property type="entry name" value="HATPase_c"/>
    <property type="match status" value="1"/>
</dbReference>
<dbReference type="AlphaFoldDB" id="A0A8S8XAM2"/>
<evidence type="ECO:0000256" key="2">
    <source>
        <dbReference type="ARBA" id="ARBA00012438"/>
    </source>
</evidence>
<keyword evidence="8" id="KW-0472">Membrane</keyword>
<dbReference type="EC" id="2.7.13.3" evidence="2"/>
<evidence type="ECO:0000259" key="9">
    <source>
        <dbReference type="PROSITE" id="PS50109"/>
    </source>
</evidence>
<dbReference type="Proteomes" id="UP000681075">
    <property type="component" value="Unassembled WGS sequence"/>
</dbReference>
<organism evidence="10 11">
    <name type="scientific">Roseiterribacter gracilis</name>
    <dbReference type="NCBI Taxonomy" id="2812848"/>
    <lineage>
        <taxon>Bacteria</taxon>
        <taxon>Pseudomonadati</taxon>
        <taxon>Pseudomonadota</taxon>
        <taxon>Alphaproteobacteria</taxon>
        <taxon>Rhodospirillales</taxon>
        <taxon>Roseiterribacteraceae</taxon>
        <taxon>Roseiterribacter</taxon>
    </lineage>
</organism>
<keyword evidence="3" id="KW-0597">Phosphoprotein</keyword>
<keyword evidence="6" id="KW-0902">Two-component regulatory system</keyword>
<accession>A0A8S8XAM2</accession>
<dbReference type="CDD" id="cd00082">
    <property type="entry name" value="HisKA"/>
    <property type="match status" value="1"/>
</dbReference>
<dbReference type="Pfam" id="PF00512">
    <property type="entry name" value="HisKA"/>
    <property type="match status" value="1"/>
</dbReference>
<evidence type="ECO:0000313" key="11">
    <source>
        <dbReference type="Proteomes" id="UP000681075"/>
    </source>
</evidence>
<dbReference type="InterPro" id="IPR036890">
    <property type="entry name" value="HATPase_C_sf"/>
</dbReference>
<gene>
    <name evidence="10" type="ORF">TMPK1_27600</name>
</gene>
<evidence type="ECO:0000313" key="10">
    <source>
        <dbReference type="EMBL" id="GIL40523.1"/>
    </source>
</evidence>
<dbReference type="SUPFAM" id="SSF47384">
    <property type="entry name" value="Homodimeric domain of signal transducing histidine kinase"/>
    <property type="match status" value="1"/>
</dbReference>
<evidence type="ECO:0000256" key="1">
    <source>
        <dbReference type="ARBA" id="ARBA00000085"/>
    </source>
</evidence>
<dbReference type="EMBL" id="BOPV01000001">
    <property type="protein sequence ID" value="GIL40523.1"/>
    <property type="molecule type" value="Genomic_DNA"/>
</dbReference>
<feature type="transmembrane region" description="Helical" evidence="8">
    <location>
        <begin position="34"/>
        <end position="51"/>
    </location>
</feature>
<reference evidence="10" key="1">
    <citation type="submission" date="2021-02" db="EMBL/GenBank/DDBJ databases">
        <title>Genome sequence of Rhodospirillales sp. strain TMPK1 isolated from soil.</title>
        <authorList>
            <person name="Nakai R."/>
            <person name="Kusada H."/>
            <person name="Tamaki H."/>
        </authorList>
    </citation>
    <scope>NUCLEOTIDE SEQUENCE</scope>
    <source>
        <strain evidence="10">TMPK1</strain>
    </source>
</reference>
<name>A0A8S8XAM2_9PROT</name>
<protein>
    <recommendedName>
        <fullName evidence="2">histidine kinase</fullName>
        <ecNumber evidence="2">2.7.13.3</ecNumber>
    </recommendedName>
</protein>
<dbReference type="Gene3D" id="1.10.287.130">
    <property type="match status" value="1"/>
</dbReference>
<keyword evidence="8" id="KW-0812">Transmembrane</keyword>
<keyword evidence="8" id="KW-1133">Transmembrane helix</keyword>
<evidence type="ECO:0000256" key="4">
    <source>
        <dbReference type="ARBA" id="ARBA00022679"/>
    </source>
</evidence>
<evidence type="ECO:0000256" key="8">
    <source>
        <dbReference type="SAM" id="Phobius"/>
    </source>
</evidence>
<dbReference type="InterPro" id="IPR003661">
    <property type="entry name" value="HisK_dim/P_dom"/>
</dbReference>
<dbReference type="SUPFAM" id="SSF55874">
    <property type="entry name" value="ATPase domain of HSP90 chaperone/DNA topoisomerase II/histidine kinase"/>
    <property type="match status" value="1"/>
</dbReference>
<dbReference type="CDD" id="cd12914">
    <property type="entry name" value="PDC1_DGC_like"/>
    <property type="match status" value="1"/>
</dbReference>
<dbReference type="Gene3D" id="3.30.565.10">
    <property type="entry name" value="Histidine kinase-like ATPase, C-terminal domain"/>
    <property type="match status" value="1"/>
</dbReference>
<dbReference type="InterPro" id="IPR036097">
    <property type="entry name" value="HisK_dim/P_sf"/>
</dbReference>
<keyword evidence="11" id="KW-1185">Reference proteome</keyword>
<comment type="caution">
    <text evidence="10">The sequence shown here is derived from an EMBL/GenBank/DDBJ whole genome shotgun (WGS) entry which is preliminary data.</text>
</comment>
<evidence type="ECO:0000256" key="3">
    <source>
        <dbReference type="ARBA" id="ARBA00022553"/>
    </source>
</evidence>
<dbReference type="InterPro" id="IPR004358">
    <property type="entry name" value="Sig_transdc_His_kin-like_C"/>
</dbReference>
<dbReference type="PRINTS" id="PR00344">
    <property type="entry name" value="BCTRLSENSOR"/>
</dbReference>
<feature type="region of interest" description="Disordered" evidence="7">
    <location>
        <begin position="238"/>
        <end position="265"/>
    </location>
</feature>
<dbReference type="InterPro" id="IPR050736">
    <property type="entry name" value="Sensor_HK_Regulatory"/>
</dbReference>
<dbReference type="PANTHER" id="PTHR43711:SF26">
    <property type="entry name" value="SENSOR HISTIDINE KINASE RCSC"/>
    <property type="match status" value="1"/>
</dbReference>
<evidence type="ECO:0000256" key="7">
    <source>
        <dbReference type="SAM" id="MobiDB-lite"/>
    </source>
</evidence>
<dbReference type="GO" id="GO:0000155">
    <property type="term" value="F:phosphorelay sensor kinase activity"/>
    <property type="evidence" value="ECO:0007669"/>
    <property type="project" value="InterPro"/>
</dbReference>
<dbReference type="RefSeq" id="WP_420243624.1">
    <property type="nucleotide sequence ID" value="NZ_BOPV01000001.1"/>
</dbReference>
<dbReference type="SMART" id="SM00388">
    <property type="entry name" value="HisKA"/>
    <property type="match status" value="1"/>
</dbReference>
<dbReference type="PANTHER" id="PTHR43711">
    <property type="entry name" value="TWO-COMPONENT HISTIDINE KINASE"/>
    <property type="match status" value="1"/>
</dbReference>
<evidence type="ECO:0000256" key="5">
    <source>
        <dbReference type="ARBA" id="ARBA00022777"/>
    </source>
</evidence>
<keyword evidence="5 10" id="KW-0418">Kinase</keyword>
<proteinExistence type="predicted"/>
<evidence type="ECO:0000256" key="6">
    <source>
        <dbReference type="ARBA" id="ARBA00023012"/>
    </source>
</evidence>
<dbReference type="InterPro" id="IPR005467">
    <property type="entry name" value="His_kinase_dom"/>
</dbReference>
<comment type="catalytic activity">
    <reaction evidence="1">
        <text>ATP + protein L-histidine = ADP + protein N-phospho-L-histidine.</text>
        <dbReference type="EC" id="2.7.13.3"/>
    </reaction>
</comment>
<feature type="domain" description="Histidine kinase" evidence="9">
    <location>
        <begin position="368"/>
        <end position="589"/>
    </location>
</feature>
<sequence length="601" mass="65057">MQRATQAVDLNDPALLETATPARLARNLSATRPLLLGLLATCFVIAVFLGLELAAEYRRALGDAERATLAAARIGQRQVSQALQHIQLAFQSFDEDPTVTSTLVVRRVNSEQHAALWRIRNSSPLFSRLIVVDTEGRLAASSEQADPAPISFAERSWFQAQIKQVGTGLRFDEPLQIHDEVQAIPVSQRLMTPEGQFAGVLVAYVRPEYFADFFASLAVDSMNLLRSDGNILARHPTLPPGAPTLVREQDGPEPQGVRGEEWTARRPSQIDGQPSLLAATRVPNTDLYVVARLTQSTVLARWSRDVMPLALSASALLLAFAAVGMWLARSLKRRDVLVHAIVEAQEAADLARAEAEAASNAKSNFLAQMSHELRTPLNAILGFAQVLEGEMFGKHVDSRYREYSRHIRRSGDHLLQLINNLLDLSKVHSGNWILDDGPVDLVASADWVLEILGQRATEASLTLTNAISADFPEIHADKRILRQVLLNLVGNAIKFTPSGGHIWIEAARDARGGVALSVRDTGIGIDPADIPEILTPFGTAKRQATTAAHGTGLGLPLSKAFAELHGGALEVRAAPGGGTIVTMLLPDSRVIEAPPLLIAMG</sequence>
<dbReference type="CDD" id="cd12915">
    <property type="entry name" value="PDC2_DGC_like"/>
    <property type="match status" value="1"/>
</dbReference>
<feature type="transmembrane region" description="Helical" evidence="8">
    <location>
        <begin position="309"/>
        <end position="328"/>
    </location>
</feature>
<dbReference type="SMART" id="SM00387">
    <property type="entry name" value="HATPase_c"/>
    <property type="match status" value="1"/>
</dbReference>